<dbReference type="PROSITE" id="PS50177">
    <property type="entry name" value="NTF2_DOMAIN"/>
    <property type="match status" value="1"/>
</dbReference>
<dbReference type="RefSeq" id="XP_001610681.1">
    <property type="nucleotide sequence ID" value="XM_001610631.1"/>
</dbReference>
<dbReference type="Pfam" id="PF02136">
    <property type="entry name" value="NTF2"/>
    <property type="match status" value="1"/>
</dbReference>
<dbReference type="EMBL" id="AAXT01000002">
    <property type="protein sequence ID" value="EDO07113.1"/>
    <property type="molecule type" value="Genomic_DNA"/>
</dbReference>
<dbReference type="Gene3D" id="3.10.450.50">
    <property type="match status" value="1"/>
</dbReference>
<dbReference type="AlphaFoldDB" id="A7ARE4"/>
<dbReference type="InterPro" id="IPR018222">
    <property type="entry name" value="Nuclear_transport_factor_2_euk"/>
</dbReference>
<reference evidence="4 5" key="1">
    <citation type="journal article" date="2007" name="PLoS Pathog.">
        <title>Genome sequence of Babesia bovis and comparative analysis of apicomplexan hemoprotozoa.</title>
        <authorList>
            <person name="Brayton K.A."/>
            <person name="Lau A.O.T."/>
            <person name="Herndon D.R."/>
            <person name="Hannick L."/>
            <person name="Kappmeyer L.S."/>
            <person name="Berens S.J."/>
            <person name="Bidwell S.L."/>
            <person name="Brown W.C."/>
            <person name="Crabtree J."/>
            <person name="Fadrosh D."/>
            <person name="Feldblum T."/>
            <person name="Forberger H.A."/>
            <person name="Haas B.J."/>
            <person name="Howell J.M."/>
            <person name="Khouri H."/>
            <person name="Koo H."/>
            <person name="Mann D.J."/>
            <person name="Norimine J."/>
            <person name="Paulsen I.T."/>
            <person name="Radune D."/>
            <person name="Ren Q."/>
            <person name="Smith R.K. Jr."/>
            <person name="Suarez C.E."/>
            <person name="White O."/>
            <person name="Wortman J.R."/>
            <person name="Knowles D.P. Jr."/>
            <person name="McElwain T.F."/>
            <person name="Nene V.M."/>
        </authorList>
    </citation>
    <scope>NUCLEOTIDE SEQUENCE [LARGE SCALE GENOMIC DNA]</scope>
    <source>
        <strain evidence="4">T2Bo</strain>
    </source>
</reference>
<gene>
    <name evidence="3 4" type="ORF">BBOV_IV007590</name>
</gene>
<dbReference type="GeneID" id="5478915"/>
<dbReference type="InterPro" id="IPR045875">
    <property type="entry name" value="NTF2"/>
</dbReference>
<name>A7ARE4_BABBO</name>
<dbReference type="VEuPathDB" id="PiroplasmaDB:BBOV_IV007590"/>
<evidence type="ECO:0000313" key="5">
    <source>
        <dbReference type="Proteomes" id="UP000002173"/>
    </source>
</evidence>
<reference evidence="5" key="4">
    <citation type="journal article" date="2020" name="Data Brief">
        <title>Transcriptome dataset of Babesia bovis life stages within vertebrate and invertebrate hosts.</title>
        <authorList>
            <person name="Ueti M.W."/>
            <person name="Johnson W.C."/>
            <person name="Kappmeyer L.S."/>
            <person name="Herndon D.R."/>
            <person name="Mousel M.R."/>
            <person name="Reif K.E."/>
            <person name="Taus N.S."/>
            <person name="Ifeonu O.O."/>
            <person name="Silva J.C."/>
            <person name="Suarez C.E."/>
            <person name="Brayton K.A."/>
        </authorList>
    </citation>
    <scope>NUCLEOTIDE SEQUENCE [LARGE SCALE GENOMIC DNA]</scope>
</reference>
<organism evidence="4 5">
    <name type="scientific">Babesia bovis</name>
    <dbReference type="NCBI Taxonomy" id="5865"/>
    <lineage>
        <taxon>Eukaryota</taxon>
        <taxon>Sar</taxon>
        <taxon>Alveolata</taxon>
        <taxon>Apicomplexa</taxon>
        <taxon>Aconoidasida</taxon>
        <taxon>Piroplasmida</taxon>
        <taxon>Babesiidae</taxon>
        <taxon>Babesia</taxon>
    </lineage>
</organism>
<reference evidence="3" key="3">
    <citation type="journal article" date="2014" name="BMC Genomics">
        <title>The Babesia bovis gene and promoter model: an update from full-length EST analysis.</title>
        <authorList>
            <person name="Yamagishi J."/>
            <person name="Wakaguri H."/>
            <person name="Yokoyama N."/>
            <person name="Yamashita R."/>
            <person name="Suzuki Y."/>
            <person name="Xuan X."/>
            <person name="Igarashi I."/>
        </authorList>
    </citation>
    <scope>NUCLEOTIDE SEQUENCE</scope>
    <source>
        <strain evidence="3">Texas</strain>
    </source>
</reference>
<dbReference type="PANTHER" id="PTHR12612">
    <property type="entry name" value="NUCLEAR TRANSPORT FACTOR 2"/>
    <property type="match status" value="1"/>
</dbReference>
<dbReference type="eggNOG" id="ENOG502QX8P">
    <property type="taxonomic scope" value="Eukaryota"/>
</dbReference>
<feature type="region of interest" description="Disordered" evidence="1">
    <location>
        <begin position="430"/>
        <end position="451"/>
    </location>
</feature>
<reference evidence="5" key="5">
    <citation type="journal article" date="2021" name="Int. J. Parasitol.">
        <title>Comparative analysis of gene expression between Babesia bovis blood stages and kinetes allowed by improved genome annotation.</title>
        <authorList>
            <person name="Ueti M.W."/>
            <person name="Johnson W.C."/>
            <person name="Kappmeyer L.S."/>
            <person name="Herndon D.R."/>
            <person name="Mousel M.R."/>
            <person name="Reif K.E."/>
            <person name="Taus N.S."/>
            <person name="Ifeonu O.O."/>
            <person name="Silva J.C."/>
            <person name="Suarez C.E."/>
            <person name="Brayton K.A."/>
        </authorList>
    </citation>
    <scope>NUCLEOTIDE SEQUENCE [LARGE SCALE GENOMIC DNA]</scope>
</reference>
<dbReference type="KEGG" id="bbo:BBOV_IV007590"/>
<evidence type="ECO:0000256" key="1">
    <source>
        <dbReference type="SAM" id="MobiDB-lite"/>
    </source>
</evidence>
<evidence type="ECO:0000313" key="3">
    <source>
        <dbReference type="EMBL" id="BAN64421.1"/>
    </source>
</evidence>
<accession>A7ARE4</accession>
<evidence type="ECO:0000313" key="4">
    <source>
        <dbReference type="EMBL" id="EDO07113.1"/>
    </source>
</evidence>
<protein>
    <recommendedName>
        <fullName evidence="2">NTF2 domain-containing protein</fullName>
    </recommendedName>
</protein>
<feature type="domain" description="NTF2" evidence="2">
    <location>
        <begin position="167"/>
        <end position="289"/>
    </location>
</feature>
<dbReference type="GO" id="GO:0006913">
    <property type="term" value="P:nucleocytoplasmic transport"/>
    <property type="evidence" value="ECO:0007669"/>
    <property type="project" value="InterPro"/>
</dbReference>
<dbReference type="SUPFAM" id="SSF54427">
    <property type="entry name" value="NTF2-like"/>
    <property type="match status" value="1"/>
</dbReference>
<keyword evidence="5" id="KW-1185">Reference proteome</keyword>
<reference evidence="4" key="2">
    <citation type="submission" date="2007-08" db="EMBL/GenBank/DDBJ databases">
        <authorList>
            <person name="Nene V."/>
        </authorList>
    </citation>
    <scope>NUCLEOTIDE SEQUENCE</scope>
    <source>
        <strain evidence="4">T2Bo</strain>
    </source>
</reference>
<proteinExistence type="evidence at transcript level"/>
<sequence>MYAEGTKEGHFHDTVQPQFVDKTKMSAQRMSVIQEKGANWHPRGYKSTDTRLNVGNPLYLGEYQGHSGNTGWSDESNLPFDPAQRFGSNSYNRFMGGATGYGHNGYVNNLPNSTTGALQNTAQATQSTTNDAIYPSVVENVSPTQPSTAQTVNSPPESSVNVDIEDVAHHFVYRYYSLLHSNPSGMFNLYSRKAHICKNDLHGNRIAVNGHADIKNYYSQFLPKHTTAHIRHIEVQNIGNQGSLLILIVGDVNTRMNNKILTKRVSHAVVLVGDQAKTRFHIVNDVTIQEQIVSEKTEVETQPIVHKEPEAVVPPKNQVMPQAPPSTQEVINDSHAQKMRERGRCVIMGLPKDVTVDELRKAINNRFATSNKKDARVLRVDIKIPNHGGEDVPLIAFVLVDSWYAADVLVSGGIVVRDKRFSVDIHKRGHNSRELPAAGQGLRPHNKHNAW</sequence>
<dbReference type="InterPro" id="IPR002075">
    <property type="entry name" value="NTF2_dom"/>
</dbReference>
<evidence type="ECO:0000259" key="2">
    <source>
        <dbReference type="PROSITE" id="PS50177"/>
    </source>
</evidence>
<dbReference type="EMBL" id="AK440627">
    <property type="protein sequence ID" value="BAN64421.1"/>
    <property type="molecule type" value="mRNA"/>
</dbReference>
<dbReference type="InterPro" id="IPR032710">
    <property type="entry name" value="NTF2-like_dom_sf"/>
</dbReference>
<dbReference type="Proteomes" id="UP000002173">
    <property type="component" value="Unassembled WGS sequence"/>
</dbReference>